<reference evidence="2 3" key="1">
    <citation type="submission" date="2021-03" db="EMBL/GenBank/DDBJ databases">
        <title>Antimicrobial resistance genes in bacteria isolated from Japanese honey, and their potential for conferring macrolide and lincosamide resistance in the American foulbrood pathogen Paenibacillus larvae.</title>
        <authorList>
            <person name="Okamoto M."/>
            <person name="Kumagai M."/>
            <person name="Kanamori H."/>
            <person name="Takamatsu D."/>
        </authorList>
    </citation>
    <scope>NUCLEOTIDE SEQUENCE [LARGE SCALE GENOMIC DNA]</scope>
    <source>
        <strain evidence="2 3">J1TS3</strain>
    </source>
</reference>
<feature type="transmembrane region" description="Helical" evidence="1">
    <location>
        <begin position="396"/>
        <end position="421"/>
    </location>
</feature>
<evidence type="ECO:0000313" key="2">
    <source>
        <dbReference type="EMBL" id="GIN22276.1"/>
    </source>
</evidence>
<feature type="transmembrane region" description="Helical" evidence="1">
    <location>
        <begin position="50"/>
        <end position="75"/>
    </location>
</feature>
<accession>A0ABQ4K988</accession>
<feature type="transmembrane region" description="Helical" evidence="1">
    <location>
        <begin position="433"/>
        <end position="455"/>
    </location>
</feature>
<feature type="transmembrane region" description="Helical" evidence="1">
    <location>
        <begin position="317"/>
        <end position="336"/>
    </location>
</feature>
<dbReference type="EMBL" id="BOQT01000015">
    <property type="protein sequence ID" value="GIN22276.1"/>
    <property type="molecule type" value="Genomic_DNA"/>
</dbReference>
<gene>
    <name evidence="2" type="primary">atoE</name>
    <name evidence="2" type="ORF">J1TS3_34100</name>
</gene>
<dbReference type="PANTHER" id="PTHR41983:SF2">
    <property type="entry name" value="SHORT-CHAIN FATTY ACID TRANSPORTER-RELATED"/>
    <property type="match status" value="1"/>
</dbReference>
<evidence type="ECO:0000313" key="3">
    <source>
        <dbReference type="Proteomes" id="UP000680279"/>
    </source>
</evidence>
<feature type="transmembrane region" description="Helical" evidence="1">
    <location>
        <begin position="182"/>
        <end position="205"/>
    </location>
</feature>
<keyword evidence="1" id="KW-0812">Transmembrane</keyword>
<evidence type="ECO:0000256" key="1">
    <source>
        <dbReference type="SAM" id="Phobius"/>
    </source>
</evidence>
<protein>
    <submittedName>
        <fullName evidence="2">Short-chain fatty acid transporter</fullName>
    </submittedName>
</protein>
<keyword evidence="1" id="KW-0472">Membrane</keyword>
<feature type="transmembrane region" description="Helical" evidence="1">
    <location>
        <begin position="356"/>
        <end position="384"/>
    </location>
</feature>
<keyword evidence="3" id="KW-1185">Reference proteome</keyword>
<dbReference type="InterPro" id="IPR006160">
    <property type="entry name" value="SCFA_transpt_AtoE"/>
</dbReference>
<proteinExistence type="predicted"/>
<feature type="transmembrane region" description="Helical" evidence="1">
    <location>
        <begin position="280"/>
        <end position="296"/>
    </location>
</feature>
<keyword evidence="1" id="KW-1133">Transmembrane helix</keyword>
<dbReference type="Pfam" id="PF02667">
    <property type="entry name" value="SCFA_trans"/>
    <property type="match status" value="1"/>
</dbReference>
<feature type="transmembrane region" description="Helical" evidence="1">
    <location>
        <begin position="256"/>
        <end position="274"/>
    </location>
</feature>
<dbReference type="Proteomes" id="UP000680279">
    <property type="component" value="Unassembled WGS sequence"/>
</dbReference>
<feature type="transmembrane region" description="Helical" evidence="1">
    <location>
        <begin position="136"/>
        <end position="162"/>
    </location>
</feature>
<organism evidence="2 3">
    <name type="scientific">Siminovitchia fordii</name>
    <dbReference type="NCBI Taxonomy" id="254759"/>
    <lineage>
        <taxon>Bacteria</taxon>
        <taxon>Bacillati</taxon>
        <taxon>Bacillota</taxon>
        <taxon>Bacilli</taxon>
        <taxon>Bacillales</taxon>
        <taxon>Bacillaceae</taxon>
        <taxon>Siminovitchia</taxon>
    </lineage>
</organism>
<dbReference type="PANTHER" id="PTHR41983">
    <property type="entry name" value="SHORT-CHAIN FATTY ACID TRANSPORTER-RELATED"/>
    <property type="match status" value="1"/>
</dbReference>
<comment type="caution">
    <text evidence="2">The sequence shown here is derived from an EMBL/GenBank/DDBJ whole genome shotgun (WGS) entry which is preliminary data.</text>
</comment>
<sequence>MRKSLSERVADWYSRYFPDAFIFALVLTLLAMLFAVLFTDSGPISILGYWFEGVPMLFTFAFQLIITYAAALVLVDTPVMQRIIKKMSSMVKRPTSAYVSVSIVGAVTSFIGWYIGPIITALFARSIGQNVKGVDYRLLSAVSYASFTISLTGISGTIPLFVATEGNFTDILGGIYPLQATTFSTLNMVTAIAIVAVTTTIFYVIGKNKKDIVTFHDLAIKHEGETAAAIETAENTEDILVQKGSISDKINNFRPAILIIGLLGVVYLFYFFAINGIDGLNLNSVAFIAIILGFLVHKNPMTYMDSFSKNITATSSIALQFPIYGGIAAILIQSGLADKVTQMIVSVANETTFPLFTFLISGVINMFVPSAGSQFTATAAFIIPAAEELGVEIPRAILSITYGDIWTNLVQPFWALLYFPILAVGTRLTVRDFLGYCLPILLAVGVIWAIGLTFLPL</sequence>
<feature type="transmembrane region" description="Helical" evidence="1">
    <location>
        <begin position="20"/>
        <end position="38"/>
    </location>
</feature>
<name>A0ABQ4K988_9BACI</name>
<dbReference type="RefSeq" id="WP_018708230.1">
    <property type="nucleotide sequence ID" value="NZ_BOQT01000015.1"/>
</dbReference>
<feature type="transmembrane region" description="Helical" evidence="1">
    <location>
        <begin position="95"/>
        <end position="124"/>
    </location>
</feature>